<evidence type="ECO:0000259" key="1">
    <source>
        <dbReference type="Pfam" id="PF01205"/>
    </source>
</evidence>
<dbReference type="SUPFAM" id="SSF54211">
    <property type="entry name" value="Ribosomal protein S5 domain 2-like"/>
    <property type="match status" value="1"/>
</dbReference>
<name>K2F774_9BACT</name>
<protein>
    <submittedName>
        <fullName evidence="2">Impact protein</fullName>
    </submittedName>
</protein>
<gene>
    <name evidence="2" type="ORF">ACD_4C00088G0003</name>
</gene>
<evidence type="ECO:0000313" key="2">
    <source>
        <dbReference type="EMBL" id="EKE27001.1"/>
    </source>
</evidence>
<dbReference type="EMBL" id="AMFJ01000604">
    <property type="protein sequence ID" value="EKE27001.1"/>
    <property type="molecule type" value="Genomic_DNA"/>
</dbReference>
<sequence length="140" mass="17342">MDSQISFSFSDVIIPKEDKILSRNILIDRWSKYWYCFTNVKWKDDLKEFLKLVRKTKPFDSADHCSYAFRIRSPEWILLEWKWDDWETWAWQCILRELKRKNVEQVILVVSSHFWWIYLQNDRYRNIVDVARMAIDKIEN</sequence>
<feature type="domain" description="Impact N-terminal" evidence="1">
    <location>
        <begin position="31"/>
        <end position="135"/>
    </location>
</feature>
<proteinExistence type="predicted"/>
<dbReference type="InterPro" id="IPR020568">
    <property type="entry name" value="Ribosomal_Su5_D2-typ_SF"/>
</dbReference>
<reference evidence="2" key="1">
    <citation type="journal article" date="2012" name="Science">
        <title>Fermentation, hydrogen, and sulfur metabolism in multiple uncultivated bacterial phyla.</title>
        <authorList>
            <person name="Wrighton K.C."/>
            <person name="Thomas B.C."/>
            <person name="Sharon I."/>
            <person name="Miller C.S."/>
            <person name="Castelle C.J."/>
            <person name="VerBerkmoes N.C."/>
            <person name="Wilkins M.J."/>
            <person name="Hettich R.L."/>
            <person name="Lipton M.S."/>
            <person name="Williams K.H."/>
            <person name="Long P.E."/>
            <person name="Banfield J.F."/>
        </authorList>
    </citation>
    <scope>NUCLEOTIDE SEQUENCE [LARGE SCALE GENOMIC DNA]</scope>
</reference>
<organism evidence="2">
    <name type="scientific">uncultured bacterium</name>
    <name type="common">gcode 4</name>
    <dbReference type="NCBI Taxonomy" id="1234023"/>
    <lineage>
        <taxon>Bacteria</taxon>
        <taxon>environmental samples</taxon>
    </lineage>
</organism>
<dbReference type="InterPro" id="IPR036956">
    <property type="entry name" value="Impact_N_sf"/>
</dbReference>
<dbReference type="AlphaFoldDB" id="K2F774"/>
<accession>K2F774</accession>
<dbReference type="Gene3D" id="3.30.230.30">
    <property type="entry name" value="Impact, N-terminal domain"/>
    <property type="match status" value="1"/>
</dbReference>
<comment type="caution">
    <text evidence="2">The sequence shown here is derived from an EMBL/GenBank/DDBJ whole genome shotgun (WGS) entry which is preliminary data.</text>
</comment>
<dbReference type="InterPro" id="IPR001498">
    <property type="entry name" value="Impact_N"/>
</dbReference>
<dbReference type="Pfam" id="PF01205">
    <property type="entry name" value="Impact_N"/>
    <property type="match status" value="1"/>
</dbReference>